<keyword evidence="5" id="KW-1185">Reference proteome</keyword>
<dbReference type="SUPFAM" id="SSF56112">
    <property type="entry name" value="Protein kinase-like (PK-like)"/>
    <property type="match status" value="1"/>
</dbReference>
<feature type="transmembrane region" description="Helical" evidence="2">
    <location>
        <begin position="551"/>
        <end position="572"/>
    </location>
</feature>
<keyword evidence="4" id="KW-0418">Kinase</keyword>
<dbReference type="InterPro" id="IPR011009">
    <property type="entry name" value="Kinase-like_dom_sf"/>
</dbReference>
<dbReference type="GO" id="GO:0016301">
    <property type="term" value="F:kinase activity"/>
    <property type="evidence" value="ECO:0007669"/>
    <property type="project" value="UniProtKB-KW"/>
</dbReference>
<accession>A0A9X2FLF6</accession>
<dbReference type="CDD" id="cd05121">
    <property type="entry name" value="ABC1_ADCK3-like"/>
    <property type="match status" value="1"/>
</dbReference>
<evidence type="ECO:0000259" key="3">
    <source>
        <dbReference type="Pfam" id="PF03109"/>
    </source>
</evidence>
<dbReference type="PANTHER" id="PTHR10566">
    <property type="entry name" value="CHAPERONE-ACTIVITY OF BC1 COMPLEX CABC1 -RELATED"/>
    <property type="match status" value="1"/>
</dbReference>
<protein>
    <submittedName>
        <fullName evidence="4">AarF/ABC1/UbiB kinase family protein</fullName>
    </submittedName>
</protein>
<evidence type="ECO:0000256" key="2">
    <source>
        <dbReference type="SAM" id="Phobius"/>
    </source>
</evidence>
<comment type="caution">
    <text evidence="4">The sequence shown here is derived from an EMBL/GenBank/DDBJ whole genome shotgun (WGS) entry which is preliminary data.</text>
</comment>
<dbReference type="RefSeq" id="WP_253361200.1">
    <property type="nucleotide sequence ID" value="NZ_JAIULA010000017.1"/>
</dbReference>
<dbReference type="InterPro" id="IPR050154">
    <property type="entry name" value="UbiB_kinase"/>
</dbReference>
<comment type="similarity">
    <text evidence="1">Belongs to the protein kinase superfamily. ADCK protein kinase family.</text>
</comment>
<evidence type="ECO:0000313" key="4">
    <source>
        <dbReference type="EMBL" id="MCP0887394.1"/>
    </source>
</evidence>
<dbReference type="InterPro" id="IPR004147">
    <property type="entry name" value="ABC1_dom"/>
</dbReference>
<evidence type="ECO:0000256" key="1">
    <source>
        <dbReference type="ARBA" id="ARBA00009670"/>
    </source>
</evidence>
<reference evidence="4 5" key="1">
    <citation type="journal article" date="2023" name="Int. J. Syst. Evol. Microbiol.">
        <title>Ligilactobacillus ubinensis sp. nov., a novel species isolated from the wild ferment of a durian fruit (Durio zibethinus).</title>
        <authorList>
            <person name="Heng Y.C."/>
            <person name="Menon N."/>
            <person name="Chen B."/>
            <person name="Loo B.Z.L."/>
            <person name="Wong G.W.J."/>
            <person name="Lim A.C.H."/>
            <person name="Silvaraju S."/>
            <person name="Kittelmann S."/>
        </authorList>
    </citation>
    <scope>NUCLEOTIDE SEQUENCE [LARGE SCALE GENOMIC DNA]</scope>
    <source>
        <strain evidence="4 5">WILCCON 0076</strain>
    </source>
</reference>
<keyword evidence="2" id="KW-0812">Transmembrane</keyword>
<evidence type="ECO:0000313" key="5">
    <source>
        <dbReference type="Proteomes" id="UP001139006"/>
    </source>
</evidence>
<dbReference type="Pfam" id="PF03109">
    <property type="entry name" value="ABC1"/>
    <property type="match status" value="1"/>
</dbReference>
<gene>
    <name evidence="4" type="ORF">LB941_08605</name>
</gene>
<sequence length="587" mass="66906">MKRESSYEYTHGSRRTRLLEIVRTMRNHNVLTNLMNQRNPKEVRLAFEELGPTFIKAGQLLSTRPDLISPIFIAEFRQLQDNVQIDDFSTVSQTFEQQTGKKITSVFESFEKEPFASASIGQTHHAVLLDGTKVVVKVQHPDIATTIATDLALFRLALRVFKFVPEIGAINPREIFNEIRISLLNELNTEIEIKNGLEFYQLNNGDGIIEVPCVYKKLSTQKILVNSAMQGQSIKKLVTQPLSDNPDEAQKQKDERKYIAKSLVENFIKQVFVDNFFHADPHPGNILFYRLDKSSSQHKTSVSREHFTYELHGNKFVWSQREALPNFRLVYLDFGMMGHLTPSLVDGIAKIVWALNTKDIREIGQAIVSVCNQLGPVDTEDFYSELNLFLTPFMNMGLDQIDFPSMLYSIIGLCRKNNLQMKSEVTLLVKAFGLLEGLVAQLDPNLSLMDVARSFGKAYLQRKLNFKTILEDTSLDTIQSLRTLPKLPLKFSRMLDVIASGQARFSIRYKGQDKLLERIDHIVNRIIVAIVLSAIILSSSLLVEGSARHPAIYNVGVTGYFIAIFLIVLLIIDDLHKRWRKWKGKDK</sequence>
<keyword evidence="2" id="KW-0472">Membrane</keyword>
<dbReference type="AlphaFoldDB" id="A0A9X2FLF6"/>
<organism evidence="4 5">
    <name type="scientific">Ligilactobacillus ubinensis</name>
    <dbReference type="NCBI Taxonomy" id="2876789"/>
    <lineage>
        <taxon>Bacteria</taxon>
        <taxon>Bacillati</taxon>
        <taxon>Bacillota</taxon>
        <taxon>Bacilli</taxon>
        <taxon>Lactobacillales</taxon>
        <taxon>Lactobacillaceae</taxon>
        <taxon>Ligilactobacillus</taxon>
    </lineage>
</organism>
<feature type="transmembrane region" description="Helical" evidence="2">
    <location>
        <begin position="522"/>
        <end position="539"/>
    </location>
</feature>
<dbReference type="PANTHER" id="PTHR10566:SF113">
    <property type="entry name" value="PROTEIN ACTIVITY OF BC1 COMPLEX KINASE 7, CHLOROPLASTIC"/>
    <property type="match status" value="1"/>
</dbReference>
<dbReference type="Proteomes" id="UP001139006">
    <property type="component" value="Unassembled WGS sequence"/>
</dbReference>
<proteinExistence type="inferred from homology"/>
<keyword evidence="4" id="KW-0808">Transferase</keyword>
<feature type="domain" description="ABC1 atypical kinase-like" evidence="3">
    <location>
        <begin position="78"/>
        <end position="365"/>
    </location>
</feature>
<name>A0A9X2FLF6_9LACO</name>
<keyword evidence="2" id="KW-1133">Transmembrane helix</keyword>
<dbReference type="EMBL" id="JAIULA010000017">
    <property type="protein sequence ID" value="MCP0887394.1"/>
    <property type="molecule type" value="Genomic_DNA"/>
</dbReference>